<reference evidence="1 2" key="1">
    <citation type="submission" date="2019-06" db="EMBL/GenBank/DDBJ databases">
        <title>Amycolatopsis alkalitolerans sp. nov., isolated from Gastrodia elata Blume.</title>
        <authorList>
            <person name="Narsing Rao M.P."/>
            <person name="Li W.J."/>
        </authorList>
    </citation>
    <scope>NUCLEOTIDE SEQUENCE [LARGE SCALE GENOMIC DNA]</scope>
    <source>
        <strain evidence="1 2">SYSUP0005</strain>
    </source>
</reference>
<proteinExistence type="predicted"/>
<evidence type="ECO:0000313" key="2">
    <source>
        <dbReference type="Proteomes" id="UP000305546"/>
    </source>
</evidence>
<comment type="caution">
    <text evidence="1">The sequence shown here is derived from an EMBL/GenBank/DDBJ whole genome shotgun (WGS) entry which is preliminary data.</text>
</comment>
<dbReference type="RefSeq" id="WP_139095175.1">
    <property type="nucleotide sequence ID" value="NZ_VDFW01000002.1"/>
</dbReference>
<dbReference type="OrthoDB" id="5192766at2"/>
<evidence type="ECO:0000313" key="1">
    <source>
        <dbReference type="EMBL" id="TNC29231.1"/>
    </source>
</evidence>
<keyword evidence="2" id="KW-1185">Reference proteome</keyword>
<sequence>MQVRHPLYNQVFEQQPDGLVRVEDLDAGTIGYFDRRGHHIRGDLTWADPQLIDWVGGRPLPVAKQA</sequence>
<accession>A0A5C4MB36</accession>
<gene>
    <name evidence="1" type="ORF">FG385_03925</name>
</gene>
<dbReference type="EMBL" id="VDFW01000002">
    <property type="protein sequence ID" value="TNC29231.1"/>
    <property type="molecule type" value="Genomic_DNA"/>
</dbReference>
<dbReference type="Proteomes" id="UP000305546">
    <property type="component" value="Unassembled WGS sequence"/>
</dbReference>
<dbReference type="AlphaFoldDB" id="A0A5C4MB36"/>
<name>A0A5C4MB36_9PSEU</name>
<protein>
    <submittedName>
        <fullName evidence="1">Transposase</fullName>
    </submittedName>
</protein>
<organism evidence="1 2">
    <name type="scientific">Amycolatopsis alkalitolerans</name>
    <dbReference type="NCBI Taxonomy" id="2547244"/>
    <lineage>
        <taxon>Bacteria</taxon>
        <taxon>Bacillati</taxon>
        <taxon>Actinomycetota</taxon>
        <taxon>Actinomycetes</taxon>
        <taxon>Pseudonocardiales</taxon>
        <taxon>Pseudonocardiaceae</taxon>
        <taxon>Amycolatopsis</taxon>
    </lineage>
</organism>